<evidence type="ECO:0000313" key="2">
    <source>
        <dbReference type="Proteomes" id="UP001144372"/>
    </source>
</evidence>
<name>A0A9W6FRX0_9BACT</name>
<dbReference type="AlphaFoldDB" id="A0A9W6FRX0"/>
<dbReference type="EMBL" id="BSDR01000001">
    <property type="protein sequence ID" value="GLI33977.1"/>
    <property type="molecule type" value="Genomic_DNA"/>
</dbReference>
<dbReference type="Proteomes" id="UP001144372">
    <property type="component" value="Unassembled WGS sequence"/>
</dbReference>
<reference evidence="1" key="1">
    <citation type="submission" date="2022-12" db="EMBL/GenBank/DDBJ databases">
        <title>Reference genome sequencing for broad-spectrum identification of bacterial and archaeal isolates by mass spectrometry.</title>
        <authorList>
            <person name="Sekiguchi Y."/>
            <person name="Tourlousse D.M."/>
        </authorList>
    </citation>
    <scope>NUCLEOTIDE SEQUENCE</scope>
    <source>
        <strain evidence="1">ASRB1</strain>
    </source>
</reference>
<comment type="caution">
    <text evidence="1">The sequence shown here is derived from an EMBL/GenBank/DDBJ whole genome shotgun (WGS) entry which is preliminary data.</text>
</comment>
<accession>A0A9W6FRX0</accession>
<proteinExistence type="predicted"/>
<organism evidence="1 2">
    <name type="scientific">Desulforhabdus amnigena</name>
    <dbReference type="NCBI Taxonomy" id="40218"/>
    <lineage>
        <taxon>Bacteria</taxon>
        <taxon>Pseudomonadati</taxon>
        <taxon>Thermodesulfobacteriota</taxon>
        <taxon>Syntrophobacteria</taxon>
        <taxon>Syntrophobacterales</taxon>
        <taxon>Syntrophobacteraceae</taxon>
        <taxon>Desulforhabdus</taxon>
    </lineage>
</organism>
<keyword evidence="2" id="KW-1185">Reference proteome</keyword>
<sequence>MRPCYLNKHVLRMEVRNLGSMERGKKPQNLPVVMTQAEVSRVLSAMQGVHGLMAGLLCMGVVLDSWNVLG</sequence>
<protein>
    <submittedName>
        <fullName evidence="1">Uncharacterized protein</fullName>
    </submittedName>
</protein>
<dbReference type="RefSeq" id="WP_281793254.1">
    <property type="nucleotide sequence ID" value="NZ_BSDR01000001.1"/>
</dbReference>
<gene>
    <name evidence="1" type="ORF">DAMNIGENAA_14100</name>
</gene>
<evidence type="ECO:0000313" key="1">
    <source>
        <dbReference type="EMBL" id="GLI33977.1"/>
    </source>
</evidence>